<feature type="transmembrane region" description="Helical" evidence="9">
    <location>
        <begin position="193"/>
        <end position="209"/>
    </location>
</feature>
<evidence type="ECO:0000256" key="3">
    <source>
        <dbReference type="ARBA" id="ARBA00022692"/>
    </source>
</evidence>
<feature type="transmembrane region" description="Helical" evidence="9">
    <location>
        <begin position="125"/>
        <end position="145"/>
    </location>
</feature>
<protein>
    <submittedName>
        <fullName evidence="10">Ceramidase</fullName>
    </submittedName>
</protein>
<name>A0AA40KB84_9PEZI</name>
<feature type="transmembrane region" description="Helical" evidence="9">
    <location>
        <begin position="36"/>
        <end position="55"/>
    </location>
</feature>
<comment type="caution">
    <text evidence="10">The sequence shown here is derived from an EMBL/GenBank/DDBJ whole genome shotgun (WGS) entry which is preliminary data.</text>
</comment>
<feature type="binding site" evidence="7">
    <location>
        <position position="31"/>
    </location>
    <ligand>
        <name>Ca(2+)</name>
        <dbReference type="ChEBI" id="CHEBI:29108"/>
    </ligand>
</feature>
<keyword evidence="5 9" id="KW-1133">Transmembrane helix</keyword>
<keyword evidence="3 9" id="KW-0812">Transmembrane</keyword>
<feature type="binding site" evidence="8">
    <location>
        <position position="91"/>
    </location>
    <ligand>
        <name>Zn(2+)</name>
        <dbReference type="ChEBI" id="CHEBI:29105"/>
        <note>catalytic</note>
    </ligand>
</feature>
<dbReference type="Pfam" id="PF05875">
    <property type="entry name" value="Ceramidase"/>
    <property type="match status" value="1"/>
</dbReference>
<evidence type="ECO:0000256" key="7">
    <source>
        <dbReference type="PIRSR" id="PIRSR608901-1"/>
    </source>
</evidence>
<feature type="binding site" evidence="7">
    <location>
        <position position="42"/>
    </location>
    <ligand>
        <name>Ca(2+)</name>
        <dbReference type="ChEBI" id="CHEBI:29108"/>
    </ligand>
</feature>
<dbReference type="PANTHER" id="PTHR46187:SF1">
    <property type="entry name" value="ALKALINE PHYTOCERAMIDASE"/>
    <property type="match status" value="1"/>
</dbReference>
<keyword evidence="11" id="KW-1185">Reference proteome</keyword>
<evidence type="ECO:0000256" key="2">
    <source>
        <dbReference type="ARBA" id="ARBA00009780"/>
    </source>
</evidence>
<dbReference type="PANTHER" id="PTHR46187">
    <property type="entry name" value="ALKALINE CERAMIDASE 3"/>
    <property type="match status" value="1"/>
</dbReference>
<gene>
    <name evidence="10" type="ORF">B0T18DRAFT_319105</name>
</gene>
<evidence type="ECO:0000256" key="4">
    <source>
        <dbReference type="ARBA" id="ARBA00022801"/>
    </source>
</evidence>
<dbReference type="GO" id="GO:0046513">
    <property type="term" value="P:ceramide biosynthetic process"/>
    <property type="evidence" value="ECO:0007669"/>
    <property type="project" value="TreeGrafter"/>
</dbReference>
<proteinExistence type="inferred from homology"/>
<evidence type="ECO:0000256" key="9">
    <source>
        <dbReference type="SAM" id="Phobius"/>
    </source>
</evidence>
<comment type="cofactor">
    <cofactor evidence="8">
        <name>Zn(2+)</name>
        <dbReference type="ChEBI" id="CHEBI:29105"/>
    </cofactor>
</comment>
<feature type="binding site" evidence="8">
    <location>
        <position position="235"/>
    </location>
    <ligand>
        <name>Zn(2+)</name>
        <dbReference type="ChEBI" id="CHEBI:29105"/>
        <note>catalytic</note>
    </ligand>
</feature>
<keyword evidence="7" id="KW-0479">Metal-binding</keyword>
<keyword evidence="6 9" id="KW-0472">Membrane</keyword>
<keyword evidence="8" id="KW-0862">Zinc</keyword>
<accession>A0AA40KB84</accession>
<comment type="subcellular location">
    <subcellularLocation>
        <location evidence="1">Membrane</location>
        <topology evidence="1">Multi-pass membrane protein</topology>
    </subcellularLocation>
</comment>
<dbReference type="InterPro" id="IPR008901">
    <property type="entry name" value="ACER"/>
</dbReference>
<dbReference type="AlphaFoldDB" id="A0AA40KB84"/>
<evidence type="ECO:0000313" key="10">
    <source>
        <dbReference type="EMBL" id="KAK0752581.1"/>
    </source>
</evidence>
<feature type="transmembrane region" description="Helical" evidence="9">
    <location>
        <begin position="229"/>
        <end position="250"/>
    </location>
</feature>
<sequence>MISHQTSEFAHDVNAAAGAWGPSTSRANFCEEDYGTTYYIAELINSLTNVAYIYYGLRHMYRGPHRSLLRPRIDFMSSSMVLLGVGSFLFHASLRHTFEFVDELSMLVLTWSMLRATYTAGQPPATARAMSIALTVFYVPYSALYVVTGDIILQVVAFTGAIALIGFRTHYLFGSLRSTSASVNARRAWRARALWAVAVALLGYALWNIDLQFCPQLRAIRQRVGLPWAWLFEFHGWWHIFTAMGAGLYMDVVREMRAVIQQEKKR</sequence>
<evidence type="ECO:0000256" key="6">
    <source>
        <dbReference type="ARBA" id="ARBA00023136"/>
    </source>
</evidence>
<dbReference type="EMBL" id="JAUKUD010000002">
    <property type="protein sequence ID" value="KAK0752581.1"/>
    <property type="molecule type" value="Genomic_DNA"/>
</dbReference>
<comment type="similarity">
    <text evidence="2">Belongs to the alkaline ceramidase family.</text>
</comment>
<keyword evidence="7" id="KW-0106">Calcium</keyword>
<dbReference type="Proteomes" id="UP001172155">
    <property type="component" value="Unassembled WGS sequence"/>
</dbReference>
<feature type="binding site" evidence="8">
    <location>
        <position position="239"/>
    </location>
    <ligand>
        <name>Zn(2+)</name>
        <dbReference type="ChEBI" id="CHEBI:29105"/>
        <note>catalytic</note>
    </ligand>
</feature>
<dbReference type="GO" id="GO:0046514">
    <property type="term" value="P:ceramide catabolic process"/>
    <property type="evidence" value="ECO:0007669"/>
    <property type="project" value="TreeGrafter"/>
</dbReference>
<dbReference type="GO" id="GO:0016811">
    <property type="term" value="F:hydrolase activity, acting on carbon-nitrogen (but not peptide) bonds, in linear amides"/>
    <property type="evidence" value="ECO:0007669"/>
    <property type="project" value="InterPro"/>
</dbReference>
<evidence type="ECO:0000256" key="5">
    <source>
        <dbReference type="ARBA" id="ARBA00022989"/>
    </source>
</evidence>
<feature type="transmembrane region" description="Helical" evidence="9">
    <location>
        <begin position="151"/>
        <end position="173"/>
    </location>
</feature>
<reference evidence="10" key="1">
    <citation type="submission" date="2023-06" db="EMBL/GenBank/DDBJ databases">
        <title>Genome-scale phylogeny and comparative genomics of the fungal order Sordariales.</title>
        <authorList>
            <consortium name="Lawrence Berkeley National Laboratory"/>
            <person name="Hensen N."/>
            <person name="Bonometti L."/>
            <person name="Westerberg I."/>
            <person name="Brannstrom I.O."/>
            <person name="Guillou S."/>
            <person name="Cros-Aarteil S."/>
            <person name="Calhoun S."/>
            <person name="Haridas S."/>
            <person name="Kuo A."/>
            <person name="Mondo S."/>
            <person name="Pangilinan J."/>
            <person name="Riley R."/>
            <person name="LaButti K."/>
            <person name="Andreopoulos B."/>
            <person name="Lipzen A."/>
            <person name="Chen C."/>
            <person name="Yanf M."/>
            <person name="Daum C."/>
            <person name="Ng V."/>
            <person name="Clum A."/>
            <person name="Steindorff A."/>
            <person name="Ohm R."/>
            <person name="Martin F."/>
            <person name="Silar P."/>
            <person name="Natvig D."/>
            <person name="Lalanne C."/>
            <person name="Gautier V."/>
            <person name="Ament-velasquez S.L."/>
            <person name="Kruys A."/>
            <person name="Hutchinson M.I."/>
            <person name="Powell A.J."/>
            <person name="Barry K."/>
            <person name="Miller A.N."/>
            <person name="Grigoriev I.V."/>
            <person name="Debuchy R."/>
            <person name="Gladieux P."/>
            <person name="Thoren M.H."/>
            <person name="Johannesson H."/>
        </authorList>
    </citation>
    <scope>NUCLEOTIDE SEQUENCE</scope>
    <source>
        <strain evidence="10">SMH3187-1</strain>
    </source>
</reference>
<evidence type="ECO:0000313" key="11">
    <source>
        <dbReference type="Proteomes" id="UP001172155"/>
    </source>
</evidence>
<dbReference type="GO" id="GO:0046872">
    <property type="term" value="F:metal ion binding"/>
    <property type="evidence" value="ECO:0007669"/>
    <property type="project" value="UniProtKB-KW"/>
</dbReference>
<evidence type="ECO:0000256" key="1">
    <source>
        <dbReference type="ARBA" id="ARBA00004141"/>
    </source>
</evidence>
<organism evidence="10 11">
    <name type="scientific">Schizothecium vesticola</name>
    <dbReference type="NCBI Taxonomy" id="314040"/>
    <lineage>
        <taxon>Eukaryota</taxon>
        <taxon>Fungi</taxon>
        <taxon>Dikarya</taxon>
        <taxon>Ascomycota</taxon>
        <taxon>Pezizomycotina</taxon>
        <taxon>Sordariomycetes</taxon>
        <taxon>Sordariomycetidae</taxon>
        <taxon>Sordariales</taxon>
        <taxon>Schizotheciaceae</taxon>
        <taxon>Schizothecium</taxon>
    </lineage>
</organism>
<keyword evidence="4" id="KW-0378">Hydrolase</keyword>
<evidence type="ECO:0000256" key="8">
    <source>
        <dbReference type="PIRSR" id="PIRSR608901-2"/>
    </source>
</evidence>
<dbReference type="GO" id="GO:0005789">
    <property type="term" value="C:endoplasmic reticulum membrane"/>
    <property type="evidence" value="ECO:0007669"/>
    <property type="project" value="TreeGrafter"/>
</dbReference>